<feature type="compositionally biased region" description="Acidic residues" evidence="1">
    <location>
        <begin position="186"/>
        <end position="195"/>
    </location>
</feature>
<evidence type="ECO:0000256" key="1">
    <source>
        <dbReference type="SAM" id="MobiDB-lite"/>
    </source>
</evidence>
<feature type="non-terminal residue" evidence="2">
    <location>
        <position position="244"/>
    </location>
</feature>
<dbReference type="Proteomes" id="UP000023152">
    <property type="component" value="Unassembled WGS sequence"/>
</dbReference>
<dbReference type="OrthoDB" id="28245at2759"/>
<feature type="compositionally biased region" description="Polar residues" evidence="1">
    <location>
        <begin position="200"/>
        <end position="212"/>
    </location>
</feature>
<feature type="non-terminal residue" evidence="2">
    <location>
        <position position="1"/>
    </location>
</feature>
<feature type="region of interest" description="Disordered" evidence="1">
    <location>
        <begin position="186"/>
        <end position="212"/>
    </location>
</feature>
<dbReference type="Gene3D" id="1.10.506.10">
    <property type="entry name" value="GTPase Activation - p120gap, domain 1"/>
    <property type="match status" value="1"/>
</dbReference>
<dbReference type="SUPFAM" id="SSF48350">
    <property type="entry name" value="GTPase activation domain, GAP"/>
    <property type="match status" value="1"/>
</dbReference>
<reference evidence="2 3" key="1">
    <citation type="journal article" date="2013" name="Curr. Biol.">
        <title>The Genome of the Foraminiferan Reticulomyxa filosa.</title>
        <authorList>
            <person name="Glockner G."/>
            <person name="Hulsmann N."/>
            <person name="Schleicher M."/>
            <person name="Noegel A.A."/>
            <person name="Eichinger L."/>
            <person name="Gallinger C."/>
            <person name="Pawlowski J."/>
            <person name="Sierra R."/>
            <person name="Euteneuer U."/>
            <person name="Pillet L."/>
            <person name="Moustafa A."/>
            <person name="Platzer M."/>
            <person name="Groth M."/>
            <person name="Szafranski K."/>
            <person name="Schliwa M."/>
        </authorList>
    </citation>
    <scope>NUCLEOTIDE SEQUENCE [LARGE SCALE GENOMIC DNA]</scope>
</reference>
<protein>
    <submittedName>
        <fullName evidence="2">RasGTPase-activating protein</fullName>
    </submittedName>
</protein>
<keyword evidence="3" id="KW-1185">Reference proteome</keyword>
<dbReference type="InterPro" id="IPR008936">
    <property type="entry name" value="Rho_GTPase_activation_prot"/>
</dbReference>
<accession>X6N6N0</accession>
<comment type="caution">
    <text evidence="2">The sequence shown here is derived from an EMBL/GenBank/DDBJ whole genome shotgun (WGS) entry which is preliminary data.</text>
</comment>
<dbReference type="EMBL" id="ASPP01011192">
    <property type="protein sequence ID" value="ETO21915.1"/>
    <property type="molecule type" value="Genomic_DNA"/>
</dbReference>
<gene>
    <name evidence="2" type="ORF">RFI_15288</name>
</gene>
<organism evidence="2 3">
    <name type="scientific">Reticulomyxa filosa</name>
    <dbReference type="NCBI Taxonomy" id="46433"/>
    <lineage>
        <taxon>Eukaryota</taxon>
        <taxon>Sar</taxon>
        <taxon>Rhizaria</taxon>
        <taxon>Retaria</taxon>
        <taxon>Foraminifera</taxon>
        <taxon>Monothalamids</taxon>
        <taxon>Reticulomyxidae</taxon>
        <taxon>Reticulomyxa</taxon>
    </lineage>
</organism>
<name>X6N6N0_RETFI</name>
<sequence length="244" mass="26839">ILQNISNQMIGGVKEAFMASLNDLIVEEITKVKVFFKDLCNVLPLEHHFAMDRKIREKSPRDDLVYLSLSDLSFLKKMLWNDYLKHASHSDELMEKEYYTLIKNVCEKDPFFISSSLSKPDALAGDKNNPTHATTGADHSATIAANGSQANANGGVGGGSGSGDANANKNANAGITIAIGKAEEYDDDEMQEEEHAEANASGNTATNNKQSAESYYRYVKISVHEYMQQHERTDMKGNNGPELS</sequence>
<proteinExistence type="predicted"/>
<evidence type="ECO:0000313" key="3">
    <source>
        <dbReference type="Proteomes" id="UP000023152"/>
    </source>
</evidence>
<evidence type="ECO:0000313" key="2">
    <source>
        <dbReference type="EMBL" id="ETO21915.1"/>
    </source>
</evidence>
<dbReference type="AlphaFoldDB" id="X6N6N0"/>